<dbReference type="InterPro" id="IPR002641">
    <property type="entry name" value="PNPLA_dom"/>
</dbReference>
<protein>
    <submittedName>
        <fullName evidence="5">Putative transmembrane protein</fullName>
    </submittedName>
</protein>
<evidence type="ECO:0000256" key="1">
    <source>
        <dbReference type="ARBA" id="ARBA00022801"/>
    </source>
</evidence>
<proteinExistence type="predicted"/>
<name>A0A2H1EJ17_9ARCH</name>
<dbReference type="AlphaFoldDB" id="A0A2H1EJ17"/>
<dbReference type="Gene3D" id="3.40.1090.10">
    <property type="entry name" value="Cytosolic phospholipase A2 catalytic domain"/>
    <property type="match status" value="2"/>
</dbReference>
<keyword evidence="3" id="KW-0443">Lipid metabolism</keyword>
<accession>A0A2H1EJ17</accession>
<evidence type="ECO:0000313" key="6">
    <source>
        <dbReference type="Proteomes" id="UP000232412"/>
    </source>
</evidence>
<sequence length="374" mass="42991">MSNSQDTVRPRSKSEMNISKHTGVQASETVLILQGGGSLGAYECGVYKSLHKHKIKFDIVAGTSIGAINATIIACAKNDPIKDLESFWLDLADSVTPPNLPYNVRSRFSAMYSAVFGNPNAFFPKWFLPSADYFFPFLWPYLYDKTPLMNTLNKYVDFKKLREPNSPRLIVTSTDIENARPSIFDSMYDNITADHVLASAGYPFYGISWTRINGRYLWDGTLLNNTPLREVIDASPKHNKKVYLVDLFPHEQHDLPRNMIEVWHRARDIMHVDKILYTLHMSKLINRQLGLIRNMYEILDKSSLDENSRTKFSNIQKEYHEIAQERGAIIDQIVRIQRKEDSHFLFEDADFSITTIKNLMEQGERDTILALSEI</sequence>
<dbReference type="Proteomes" id="UP000232412">
    <property type="component" value="Unassembled WGS sequence"/>
</dbReference>
<keyword evidence="2" id="KW-0442">Lipid degradation</keyword>
<evidence type="ECO:0000256" key="2">
    <source>
        <dbReference type="ARBA" id="ARBA00022963"/>
    </source>
</evidence>
<dbReference type="OrthoDB" id="9032at2157"/>
<organism evidence="5 6">
    <name type="scientific">Nitrosotalea sinensis</name>
    <dbReference type="NCBI Taxonomy" id="1499975"/>
    <lineage>
        <taxon>Archaea</taxon>
        <taxon>Nitrososphaerota</taxon>
        <taxon>Nitrososphaeria</taxon>
        <taxon>Nitrosotaleales</taxon>
        <taxon>Nitrosotaleaceae</taxon>
        <taxon>Nitrosotalea</taxon>
    </lineage>
</organism>
<dbReference type="InterPro" id="IPR050301">
    <property type="entry name" value="NTE"/>
</dbReference>
<evidence type="ECO:0000313" key="5">
    <source>
        <dbReference type="EMBL" id="SHO47737.1"/>
    </source>
</evidence>
<dbReference type="GO" id="GO:0016787">
    <property type="term" value="F:hydrolase activity"/>
    <property type="evidence" value="ECO:0007669"/>
    <property type="project" value="UniProtKB-KW"/>
</dbReference>
<dbReference type="GO" id="GO:0016042">
    <property type="term" value="P:lipid catabolic process"/>
    <property type="evidence" value="ECO:0007669"/>
    <property type="project" value="UniProtKB-KW"/>
</dbReference>
<feature type="domain" description="PNPLA" evidence="4">
    <location>
        <begin position="31"/>
        <end position="232"/>
    </location>
</feature>
<dbReference type="RefSeq" id="WP_101010805.1">
    <property type="nucleotide sequence ID" value="NZ_FRFC01000005.1"/>
</dbReference>
<evidence type="ECO:0000259" key="4">
    <source>
        <dbReference type="PROSITE" id="PS51635"/>
    </source>
</evidence>
<keyword evidence="6" id="KW-1185">Reference proteome</keyword>
<reference evidence="6" key="1">
    <citation type="submission" date="2016-12" db="EMBL/GenBank/DDBJ databases">
        <authorList>
            <person name="Herbold C."/>
        </authorList>
    </citation>
    <scope>NUCLEOTIDE SEQUENCE [LARGE SCALE GENOMIC DNA]</scope>
</reference>
<evidence type="ECO:0000256" key="3">
    <source>
        <dbReference type="ARBA" id="ARBA00023098"/>
    </source>
</evidence>
<dbReference type="InterPro" id="IPR016035">
    <property type="entry name" value="Acyl_Trfase/lysoPLipase"/>
</dbReference>
<keyword evidence="1" id="KW-0378">Hydrolase</keyword>
<dbReference type="SUPFAM" id="SSF52151">
    <property type="entry name" value="FabD/lysophospholipase-like"/>
    <property type="match status" value="1"/>
</dbReference>
<dbReference type="PANTHER" id="PTHR14226">
    <property type="entry name" value="NEUROPATHY TARGET ESTERASE/SWISS CHEESE D.MELANOGASTER"/>
    <property type="match status" value="1"/>
</dbReference>
<dbReference type="CDD" id="cd07209">
    <property type="entry name" value="Pat_hypo_Ecoli_Z1214_like"/>
    <property type="match status" value="1"/>
</dbReference>
<dbReference type="Pfam" id="PF01734">
    <property type="entry name" value="Patatin"/>
    <property type="match status" value="1"/>
</dbReference>
<dbReference type="EMBL" id="FRFC01000005">
    <property type="protein sequence ID" value="SHO47737.1"/>
    <property type="molecule type" value="Genomic_DNA"/>
</dbReference>
<dbReference type="PROSITE" id="PS51635">
    <property type="entry name" value="PNPLA"/>
    <property type="match status" value="1"/>
</dbReference>
<dbReference type="PANTHER" id="PTHR14226:SF57">
    <property type="entry name" value="BLR7027 PROTEIN"/>
    <property type="match status" value="1"/>
</dbReference>
<keyword evidence="5" id="KW-0812">Transmembrane</keyword>
<gene>
    <name evidence="5" type="ORF">NSIN_40212</name>
</gene>
<keyword evidence="5" id="KW-0472">Membrane</keyword>